<reference evidence="2 3" key="1">
    <citation type="submission" date="2019-02" db="EMBL/GenBank/DDBJ databases">
        <title>Deep-cultivation of Planctomycetes and their phenomic and genomic characterization uncovers novel biology.</title>
        <authorList>
            <person name="Wiegand S."/>
            <person name="Jogler M."/>
            <person name="Boedeker C."/>
            <person name="Pinto D."/>
            <person name="Vollmers J."/>
            <person name="Rivas-Marin E."/>
            <person name="Kohn T."/>
            <person name="Peeters S.H."/>
            <person name="Heuer A."/>
            <person name="Rast P."/>
            <person name="Oberbeckmann S."/>
            <person name="Bunk B."/>
            <person name="Jeske O."/>
            <person name="Meyerdierks A."/>
            <person name="Storesund J.E."/>
            <person name="Kallscheuer N."/>
            <person name="Luecker S."/>
            <person name="Lage O.M."/>
            <person name="Pohl T."/>
            <person name="Merkel B.J."/>
            <person name="Hornburger P."/>
            <person name="Mueller R.-W."/>
            <person name="Bruemmer F."/>
            <person name="Labrenz M."/>
            <person name="Spormann A.M."/>
            <person name="Op den Camp H."/>
            <person name="Overmann J."/>
            <person name="Amann R."/>
            <person name="Jetten M.S.M."/>
            <person name="Mascher T."/>
            <person name="Medema M.H."/>
            <person name="Devos D.P."/>
            <person name="Kaster A.-K."/>
            <person name="Ovreas L."/>
            <person name="Rohde M."/>
            <person name="Galperin M.Y."/>
            <person name="Jogler C."/>
        </authorList>
    </citation>
    <scope>NUCLEOTIDE SEQUENCE [LARGE SCALE GENOMIC DNA]</scope>
    <source>
        <strain evidence="2 3">HG15A2</strain>
    </source>
</reference>
<accession>A0A517MZ67</accession>
<dbReference type="InterPro" id="IPR011008">
    <property type="entry name" value="Dimeric_a/b-barrel"/>
</dbReference>
<evidence type="ECO:0000313" key="3">
    <source>
        <dbReference type="Proteomes" id="UP000319852"/>
    </source>
</evidence>
<dbReference type="EMBL" id="CP036263">
    <property type="protein sequence ID" value="QDT00179.1"/>
    <property type="molecule type" value="Genomic_DNA"/>
</dbReference>
<proteinExistence type="predicted"/>
<dbReference type="InterPro" id="IPR050744">
    <property type="entry name" value="AI-2_Isomerase_LsrG"/>
</dbReference>
<dbReference type="Proteomes" id="UP000319852">
    <property type="component" value="Chromosome"/>
</dbReference>
<dbReference type="AlphaFoldDB" id="A0A517MZ67"/>
<dbReference type="Gene3D" id="3.30.70.100">
    <property type="match status" value="1"/>
</dbReference>
<keyword evidence="3" id="KW-1185">Reference proteome</keyword>
<organism evidence="2 3">
    <name type="scientific">Adhaeretor mobilis</name>
    <dbReference type="NCBI Taxonomy" id="1930276"/>
    <lineage>
        <taxon>Bacteria</taxon>
        <taxon>Pseudomonadati</taxon>
        <taxon>Planctomycetota</taxon>
        <taxon>Planctomycetia</taxon>
        <taxon>Pirellulales</taxon>
        <taxon>Lacipirellulaceae</taxon>
        <taxon>Adhaeretor</taxon>
    </lineage>
</organism>
<dbReference type="Pfam" id="PF03992">
    <property type="entry name" value="ABM"/>
    <property type="match status" value="1"/>
</dbReference>
<dbReference type="RefSeq" id="WP_145061495.1">
    <property type="nucleotide sequence ID" value="NZ_CP036263.1"/>
</dbReference>
<dbReference type="GO" id="GO:0005829">
    <property type="term" value="C:cytosol"/>
    <property type="evidence" value="ECO:0007669"/>
    <property type="project" value="TreeGrafter"/>
</dbReference>
<dbReference type="PROSITE" id="PS51725">
    <property type="entry name" value="ABM"/>
    <property type="match status" value="1"/>
</dbReference>
<dbReference type="PANTHER" id="PTHR33336:SF1">
    <property type="entry name" value="(4S)-4-HYDROXY-5-PHOSPHONOOXYPENTANE-2,3-DIONE ISOMERASE"/>
    <property type="match status" value="1"/>
</dbReference>
<evidence type="ECO:0000313" key="2">
    <source>
        <dbReference type="EMBL" id="QDT00179.1"/>
    </source>
</evidence>
<feature type="domain" description="ABM" evidence="1">
    <location>
        <begin position="2"/>
        <end position="90"/>
    </location>
</feature>
<gene>
    <name evidence="2" type="primary">lsrG</name>
    <name evidence="2" type="ORF">HG15A2_35140</name>
</gene>
<dbReference type="SUPFAM" id="SSF54909">
    <property type="entry name" value="Dimeric alpha+beta barrel"/>
    <property type="match status" value="1"/>
</dbReference>
<dbReference type="OrthoDB" id="5241825at2"/>
<dbReference type="GO" id="GO:0016491">
    <property type="term" value="F:oxidoreductase activity"/>
    <property type="evidence" value="ECO:0007669"/>
    <property type="project" value="TreeGrafter"/>
</dbReference>
<protein>
    <submittedName>
        <fullName evidence="2">Autoinducer 2-degrading protein LsrG</fullName>
    </submittedName>
</protein>
<dbReference type="InterPro" id="IPR007138">
    <property type="entry name" value="ABM_dom"/>
</dbReference>
<dbReference type="KEGG" id="amob:HG15A2_35140"/>
<name>A0A517MZ67_9BACT</name>
<evidence type="ECO:0000259" key="1">
    <source>
        <dbReference type="PROSITE" id="PS51725"/>
    </source>
</evidence>
<sequence length="101" mass="11503">MIALSVKFDVAPEHVEAFRVAVLQHAKNSLGEEGCRRFDVCIDPEDAQRFFLYEMYDDKEALEVHRAADYFTKFGDTIENWVTDKDISLWKLASATAADAV</sequence>
<dbReference type="PANTHER" id="PTHR33336">
    <property type="entry name" value="QUINOL MONOOXYGENASE YGIN-RELATED"/>
    <property type="match status" value="1"/>
</dbReference>